<keyword evidence="2" id="KW-0285">Flavoprotein</keyword>
<keyword evidence="3" id="KW-0288">FMN</keyword>
<dbReference type="SUPFAM" id="SSF51395">
    <property type="entry name" value="FMN-linked oxidoreductases"/>
    <property type="match status" value="1"/>
</dbReference>
<feature type="domain" description="NADH:flavin oxidoreductase/NADH oxidase N-terminal" evidence="6">
    <location>
        <begin position="4"/>
        <end position="343"/>
    </location>
</feature>
<keyword evidence="8" id="KW-1185">Reference proteome</keyword>
<proteinExistence type="predicted"/>
<dbReference type="Gene3D" id="3.20.20.70">
    <property type="entry name" value="Aldolase class I"/>
    <property type="match status" value="1"/>
</dbReference>
<evidence type="ECO:0000256" key="5">
    <source>
        <dbReference type="ARBA" id="ARBA00023002"/>
    </source>
</evidence>
<evidence type="ECO:0000313" key="8">
    <source>
        <dbReference type="Proteomes" id="UP000292424"/>
    </source>
</evidence>
<name>A0A5P2FYB3_9BACT</name>
<dbReference type="KEGG" id="arac:E0W69_004360"/>
<evidence type="ECO:0000259" key="6">
    <source>
        <dbReference type="Pfam" id="PF00724"/>
    </source>
</evidence>
<gene>
    <name evidence="7" type="ORF">E0W69_004360</name>
</gene>
<sequence length="364" mass="40156">MAILFSPFTIRNKTFKNRLVMSPMCQYSAVDGFANNWHLVHLGSRAVTGIGTIITEAVAVSPEGRISADDLGIYKEDHVEKLKEITTFIKEQGVVPGIQLGHAGRKGSSYPEWKGAGTIPEKEGGWKTVGPSAIPFAPNYAAPQELSISDIQRIVNDFILGAKRSIAAGFDILELHAAHGYLIHQFLSPLSNQRTDEYGGSFENRIRFLLEIIDGVKAILPENILLYVRLSGTDWAEEGIKAWTIEESIELAKKLSEKEIDLLDVSSGGSIAQPKIPVGASYQLPLATAIKNAVPNLVIGAVGMINSAEQAETILLQNNADFIFMARELLRNPYWILDAAHKLHAKFDWPNQYRRANPNFKSHK</sequence>
<keyword evidence="4" id="KW-0521">NADP</keyword>
<dbReference type="EMBL" id="CP044016">
    <property type="protein sequence ID" value="QES87927.1"/>
    <property type="molecule type" value="Genomic_DNA"/>
</dbReference>
<evidence type="ECO:0000313" key="7">
    <source>
        <dbReference type="EMBL" id="QES87927.1"/>
    </source>
</evidence>
<dbReference type="AlphaFoldDB" id="A0A5P2FYB3"/>
<comment type="cofactor">
    <cofactor evidence="1">
        <name>FMN</name>
        <dbReference type="ChEBI" id="CHEBI:58210"/>
    </cofactor>
</comment>
<protein>
    <submittedName>
        <fullName evidence="7">NADH:flavin oxidoreductase/NADH oxidase</fullName>
    </submittedName>
</protein>
<reference evidence="7 8" key="1">
    <citation type="submission" date="2019-09" db="EMBL/GenBank/DDBJ databases">
        <title>Complete genome sequence of Arachidicoccus sp. B3-10 isolated from apple orchard soil.</title>
        <authorList>
            <person name="Kim H.S."/>
            <person name="Han K.-I."/>
            <person name="Suh M.K."/>
            <person name="Lee K.C."/>
            <person name="Eom M.K."/>
            <person name="Kim J.-S."/>
            <person name="Kang S.W."/>
            <person name="Sin Y."/>
            <person name="Lee J.-S."/>
        </authorList>
    </citation>
    <scope>NUCLEOTIDE SEQUENCE [LARGE SCALE GENOMIC DNA]</scope>
    <source>
        <strain evidence="7 8">B3-10</strain>
    </source>
</reference>
<dbReference type="CDD" id="cd02932">
    <property type="entry name" value="OYE_YqiM_FMN"/>
    <property type="match status" value="1"/>
</dbReference>
<evidence type="ECO:0000256" key="2">
    <source>
        <dbReference type="ARBA" id="ARBA00022630"/>
    </source>
</evidence>
<dbReference type="GO" id="GO:0010181">
    <property type="term" value="F:FMN binding"/>
    <property type="evidence" value="ECO:0007669"/>
    <property type="project" value="InterPro"/>
</dbReference>
<dbReference type="InterPro" id="IPR044152">
    <property type="entry name" value="YqjM-like"/>
</dbReference>
<dbReference type="Pfam" id="PF00724">
    <property type="entry name" value="Oxidored_FMN"/>
    <property type="match status" value="1"/>
</dbReference>
<organism evidence="7 8">
    <name type="scientific">Rhizosphaericola mali</name>
    <dbReference type="NCBI Taxonomy" id="2545455"/>
    <lineage>
        <taxon>Bacteria</taxon>
        <taxon>Pseudomonadati</taxon>
        <taxon>Bacteroidota</taxon>
        <taxon>Chitinophagia</taxon>
        <taxon>Chitinophagales</taxon>
        <taxon>Chitinophagaceae</taxon>
        <taxon>Rhizosphaericola</taxon>
    </lineage>
</organism>
<evidence type="ECO:0000256" key="3">
    <source>
        <dbReference type="ARBA" id="ARBA00022643"/>
    </source>
</evidence>
<dbReference type="PANTHER" id="PTHR43303">
    <property type="entry name" value="NADPH DEHYDROGENASE C23G7.10C-RELATED"/>
    <property type="match status" value="1"/>
</dbReference>
<dbReference type="RefSeq" id="WP_131328814.1">
    <property type="nucleotide sequence ID" value="NZ_CP044016.1"/>
</dbReference>
<dbReference type="GO" id="GO:0003959">
    <property type="term" value="F:NADPH dehydrogenase activity"/>
    <property type="evidence" value="ECO:0007669"/>
    <property type="project" value="InterPro"/>
</dbReference>
<dbReference type="InterPro" id="IPR001155">
    <property type="entry name" value="OxRdtase_FMN_N"/>
</dbReference>
<dbReference type="InterPro" id="IPR013785">
    <property type="entry name" value="Aldolase_TIM"/>
</dbReference>
<keyword evidence="5" id="KW-0560">Oxidoreductase</keyword>
<dbReference type="Proteomes" id="UP000292424">
    <property type="component" value="Chromosome"/>
</dbReference>
<evidence type="ECO:0000256" key="1">
    <source>
        <dbReference type="ARBA" id="ARBA00001917"/>
    </source>
</evidence>
<dbReference type="GO" id="GO:0050661">
    <property type="term" value="F:NADP binding"/>
    <property type="evidence" value="ECO:0007669"/>
    <property type="project" value="InterPro"/>
</dbReference>
<evidence type="ECO:0000256" key="4">
    <source>
        <dbReference type="ARBA" id="ARBA00022857"/>
    </source>
</evidence>
<accession>A0A5P2FYB3</accession>
<dbReference type="OrthoDB" id="9772736at2"/>
<dbReference type="PANTHER" id="PTHR43303:SF4">
    <property type="entry name" value="NADPH DEHYDROGENASE C23G7.10C-RELATED"/>
    <property type="match status" value="1"/>
</dbReference>